<feature type="compositionally biased region" description="Basic residues" evidence="7">
    <location>
        <begin position="211"/>
        <end position="220"/>
    </location>
</feature>
<dbReference type="Pfam" id="PF00155">
    <property type="entry name" value="Aminotran_1_2"/>
    <property type="match status" value="1"/>
</dbReference>
<feature type="region of interest" description="Disordered" evidence="7">
    <location>
        <begin position="205"/>
        <end position="232"/>
    </location>
</feature>
<protein>
    <recommendedName>
        <fullName evidence="3">serine C-palmitoyltransferase</fullName>
        <ecNumber evidence="3">2.3.1.50</ecNumber>
    </recommendedName>
</protein>
<evidence type="ECO:0000256" key="7">
    <source>
        <dbReference type="SAM" id="MobiDB-lite"/>
    </source>
</evidence>
<proteinExistence type="inferred from homology"/>
<evidence type="ECO:0000256" key="1">
    <source>
        <dbReference type="ARBA" id="ARBA00001933"/>
    </source>
</evidence>
<evidence type="ECO:0000256" key="3">
    <source>
        <dbReference type="ARBA" id="ARBA00013220"/>
    </source>
</evidence>
<sequence>MGNRPPSHAAYSALVEVDDDLEDDYNDDVGGSPRSTTPPRTPPPPMTSASSTHSSAPSSPIMGASHDDEHTAITTTAEAIYASTKESSSLFSSVGDSAEEDRCREGGGRRTLPTTTAKRVVDDDPYADVRERMENLRSMDRNRHVGGGGRGGGCGGVGGGGVVPRGDDITIFAAVTTYLGYVVLIATGHIRDICASVFGKGRYLRSGSGDHHHRRRRRRTTPPPPPNDPTKYAPLLKSWENFYTRRLYHRIQDCFNRPIASRPCATISVLERVSHDGNKTMTVLGPLSNLVPPRGGGRGNDVDVDACASYRSGEHYDETPEGAAVRRCLNLGSYNYLGFADDWDVTCKRDVLGSLAALPSSVGSSRLEYGTTVLHREVERIVASFVGKEDAMALNMGFNTNATVIPALASTGDLIVSDELNHTSIVNGARASGAAIRTFRHNDAADLEMILREAIVYGQPRTRRSWNRILVVVEGVYSMEGEYCNLRDVVSVCKRYGAYVYLDEAHSIGAMGPTGRGCCEYTGVDPADVDVLMGTFTKSFGGMGGYVAADKSVIDELRRDCAGSAYHNSLSPVVCQQIISSFQVIMGKDGTDIGRRKLNALRDNSNYFRMRLTDMGLHVLGNYDSPIMPVMLYNPTKIAAFSRECLKRGLAVVVVGFPAVPILMSRARFCISAGHTRVDLDRALRELDEVADLLKLRYARSTFG</sequence>
<dbReference type="Gene3D" id="3.90.1150.10">
    <property type="entry name" value="Aspartate Aminotransferase, domain 1"/>
    <property type="match status" value="1"/>
</dbReference>
<comment type="caution">
    <text evidence="9">The sequence shown here is derived from an EMBL/GenBank/DDBJ whole genome shotgun (WGS) entry which is preliminary data.</text>
</comment>
<gene>
    <name evidence="9" type="ORF">ACHAXA_008292</name>
</gene>
<dbReference type="Proteomes" id="UP001530377">
    <property type="component" value="Unassembled WGS sequence"/>
</dbReference>
<dbReference type="AlphaFoldDB" id="A0ABD3R5C1"/>
<dbReference type="EC" id="2.3.1.50" evidence="3"/>
<reference evidence="9 10" key="1">
    <citation type="submission" date="2024-10" db="EMBL/GenBank/DDBJ databases">
        <title>Updated reference genomes for cyclostephanoid diatoms.</title>
        <authorList>
            <person name="Roberts W.R."/>
            <person name="Alverson A.J."/>
        </authorList>
    </citation>
    <scope>NUCLEOTIDE SEQUENCE [LARGE SCALE GENOMIC DNA]</scope>
    <source>
        <strain evidence="9 10">AJA228-03</strain>
    </source>
</reference>
<dbReference type="InterPro" id="IPR001917">
    <property type="entry name" value="Aminotrans_II_pyridoxalP_BS"/>
</dbReference>
<keyword evidence="10" id="KW-1185">Reference proteome</keyword>
<feature type="region of interest" description="Disordered" evidence="7">
    <location>
        <begin position="1"/>
        <end position="66"/>
    </location>
</feature>
<comment type="catalytic activity">
    <reaction evidence="6">
        <text>L-serine + hexadecanoyl-CoA + H(+) = 3-oxosphinganine + CO2 + CoA</text>
        <dbReference type="Rhea" id="RHEA:14761"/>
        <dbReference type="ChEBI" id="CHEBI:15378"/>
        <dbReference type="ChEBI" id="CHEBI:16526"/>
        <dbReference type="ChEBI" id="CHEBI:33384"/>
        <dbReference type="ChEBI" id="CHEBI:57287"/>
        <dbReference type="ChEBI" id="CHEBI:57379"/>
        <dbReference type="ChEBI" id="CHEBI:58299"/>
        <dbReference type="EC" id="2.3.1.50"/>
    </reaction>
</comment>
<feature type="domain" description="Aminotransferase class I/classII large" evidence="8">
    <location>
        <begin position="328"/>
        <end position="686"/>
    </location>
</feature>
<dbReference type="PANTHER" id="PTHR13693">
    <property type="entry name" value="CLASS II AMINOTRANSFERASE/8-AMINO-7-OXONONANOATE SYNTHASE"/>
    <property type="match status" value="1"/>
</dbReference>
<name>A0ABD3R5C1_9STRA</name>
<dbReference type="EMBL" id="JALLPB020000593">
    <property type="protein sequence ID" value="KAL3807719.1"/>
    <property type="molecule type" value="Genomic_DNA"/>
</dbReference>
<evidence type="ECO:0000259" key="8">
    <source>
        <dbReference type="Pfam" id="PF00155"/>
    </source>
</evidence>
<keyword evidence="5" id="KW-0663">Pyridoxal phosphate</keyword>
<accession>A0ABD3R5C1</accession>
<comment type="cofactor">
    <cofactor evidence="1">
        <name>pyridoxal 5'-phosphate</name>
        <dbReference type="ChEBI" id="CHEBI:597326"/>
    </cofactor>
</comment>
<dbReference type="InterPro" id="IPR015421">
    <property type="entry name" value="PyrdxlP-dep_Trfase_major"/>
</dbReference>
<keyword evidence="4" id="KW-0808">Transferase</keyword>
<comment type="similarity">
    <text evidence="2">Belongs to the class-II pyridoxal-phosphate-dependent aminotransferase family.</text>
</comment>
<evidence type="ECO:0000313" key="10">
    <source>
        <dbReference type="Proteomes" id="UP001530377"/>
    </source>
</evidence>
<evidence type="ECO:0000256" key="6">
    <source>
        <dbReference type="ARBA" id="ARBA00048528"/>
    </source>
</evidence>
<dbReference type="InterPro" id="IPR004839">
    <property type="entry name" value="Aminotransferase_I/II_large"/>
</dbReference>
<dbReference type="PROSITE" id="PS00599">
    <property type="entry name" value="AA_TRANSFER_CLASS_2"/>
    <property type="match status" value="1"/>
</dbReference>
<dbReference type="InterPro" id="IPR050087">
    <property type="entry name" value="AON_synthase_class-II"/>
</dbReference>
<dbReference type="GO" id="GO:0004758">
    <property type="term" value="F:serine C-palmitoyltransferase activity"/>
    <property type="evidence" value="ECO:0007669"/>
    <property type="project" value="UniProtKB-EC"/>
</dbReference>
<dbReference type="InterPro" id="IPR015422">
    <property type="entry name" value="PyrdxlP-dep_Trfase_small"/>
</dbReference>
<feature type="region of interest" description="Disordered" evidence="7">
    <location>
        <begin position="87"/>
        <end position="114"/>
    </location>
</feature>
<dbReference type="Gene3D" id="3.40.640.10">
    <property type="entry name" value="Type I PLP-dependent aspartate aminotransferase-like (Major domain)"/>
    <property type="match status" value="1"/>
</dbReference>
<feature type="compositionally biased region" description="Acidic residues" evidence="7">
    <location>
        <begin position="16"/>
        <end position="27"/>
    </location>
</feature>
<evidence type="ECO:0000256" key="5">
    <source>
        <dbReference type="ARBA" id="ARBA00022898"/>
    </source>
</evidence>
<evidence type="ECO:0000256" key="4">
    <source>
        <dbReference type="ARBA" id="ARBA00022679"/>
    </source>
</evidence>
<dbReference type="SUPFAM" id="SSF53383">
    <property type="entry name" value="PLP-dependent transferases"/>
    <property type="match status" value="1"/>
</dbReference>
<organism evidence="9 10">
    <name type="scientific">Cyclostephanos tholiformis</name>
    <dbReference type="NCBI Taxonomy" id="382380"/>
    <lineage>
        <taxon>Eukaryota</taxon>
        <taxon>Sar</taxon>
        <taxon>Stramenopiles</taxon>
        <taxon>Ochrophyta</taxon>
        <taxon>Bacillariophyta</taxon>
        <taxon>Coscinodiscophyceae</taxon>
        <taxon>Thalassiosirophycidae</taxon>
        <taxon>Stephanodiscales</taxon>
        <taxon>Stephanodiscaceae</taxon>
        <taxon>Cyclostephanos</taxon>
    </lineage>
</organism>
<dbReference type="PANTHER" id="PTHR13693:SF3">
    <property type="entry name" value="LD36009P"/>
    <property type="match status" value="1"/>
</dbReference>
<dbReference type="InterPro" id="IPR015424">
    <property type="entry name" value="PyrdxlP-dep_Trfase"/>
</dbReference>
<feature type="compositionally biased region" description="Low complexity" evidence="7">
    <location>
        <begin position="28"/>
        <end position="38"/>
    </location>
</feature>
<dbReference type="CDD" id="cd06454">
    <property type="entry name" value="KBL_like"/>
    <property type="match status" value="1"/>
</dbReference>
<evidence type="ECO:0000313" key="9">
    <source>
        <dbReference type="EMBL" id="KAL3807719.1"/>
    </source>
</evidence>
<evidence type="ECO:0000256" key="2">
    <source>
        <dbReference type="ARBA" id="ARBA00008392"/>
    </source>
</evidence>
<feature type="compositionally biased region" description="Low complexity" evidence="7">
    <location>
        <begin position="47"/>
        <end position="60"/>
    </location>
</feature>